<feature type="domain" description="DUF4780" evidence="2">
    <location>
        <begin position="535"/>
        <end position="710"/>
    </location>
</feature>
<gene>
    <name evidence="3" type="primary">jg21918</name>
    <name evidence="3" type="ORF">PAEG_LOCUS2887</name>
</gene>
<feature type="region of interest" description="Disordered" evidence="1">
    <location>
        <begin position="1"/>
        <end position="31"/>
    </location>
</feature>
<evidence type="ECO:0000313" key="3">
    <source>
        <dbReference type="EMBL" id="CAH2211041.1"/>
    </source>
</evidence>
<feature type="domain" description="DUF4780" evidence="2">
    <location>
        <begin position="163"/>
        <end position="326"/>
    </location>
</feature>
<dbReference type="InterPro" id="IPR031961">
    <property type="entry name" value="DUF4780"/>
</dbReference>
<name>A0A8S4QJL3_9NEOP</name>
<accession>A0A8S4QJL3</accession>
<reference evidence="3" key="1">
    <citation type="submission" date="2022-03" db="EMBL/GenBank/DDBJ databases">
        <authorList>
            <person name="Lindestad O."/>
        </authorList>
    </citation>
    <scope>NUCLEOTIDE SEQUENCE</scope>
</reference>
<keyword evidence="4" id="KW-1185">Reference proteome</keyword>
<evidence type="ECO:0000259" key="2">
    <source>
        <dbReference type="Pfam" id="PF16012"/>
    </source>
</evidence>
<dbReference type="EMBL" id="CAKXAJ010009000">
    <property type="protein sequence ID" value="CAH2211041.1"/>
    <property type="molecule type" value="Genomic_DNA"/>
</dbReference>
<dbReference type="Proteomes" id="UP000838756">
    <property type="component" value="Unassembled WGS sequence"/>
</dbReference>
<sequence length="1135" mass="130233">SADQPDSIFNSAAGDSRAWNEAGTSGSSSASTCVLCSEDRSVTIKDKSPVKYGKAPDKYVKSISTVTKSVDLSKTDKKSECSRYSKMTEVTKSIISKSDYSRVSETVTKQSDVTSKRLTKLARKSDVTCDIKCSDFYSDSDDEADETNRLIILRNADYMDIVDEKLKIVITLAGYPKLKMRLKQMEQFQHSLNSIINMQLKAGLMKQTPQFLDYYLNRGAIVCICKDVESRDWVVRITPGLRERMFNNLILLKAKVKRLCLAVIKIPKSCWPATAHDAFKLLQYFNPTLKTHLWKIYAQKIHDDVEVTSFLVDRVSGEIIRGPNFKNIIDYDQMEFELTGYSEIYYECFLSESDEDLSSVASRVKVLEELRSNQVTPRNKRENVNDNIEHDNKNDTKSTVNVKECREEIKTSSIQKINENENKGEIVDFKENLASFDVKKAPKEIKIALTEKASEIIASLANDNSCEDLNMQIAKVNESEMELNEANISIAAVSDVTESVIESSEHLFVGRNSNLHIDSNRGIAYHRRTNYLHIENELKIAIVLEGYPQNKLEGTHIRRLKHLFKDYLHKDMKMQRFTNFIIPKFQDIYLSNGAVIYICDSLETKDYVAEILPKFVTATGLKLTFRDIRNLVRYTRIVMRLPKELANVGSREILLKLQEKYPKLKLDCWKYYSDVAGKQKRQFGVEPESLDVIKSPNFDPTYENEKIAFRIIDRQKPEVNLEESNCTVESKEIESEEAKILRDRIVKTMYNVIEPDKMNATLTKIRANHYSDVIADDFKLYVGPANYPEMRIDEAMYLSIKKIFENVVFEAIYHENDKFIPKIHDFYLFDGVIFIICQDMASRLWIEKNIKSINDKLNGNLKATEFRGAVGIISMVVKTSKDFEEVIDTLQKQNPRLRTKYWRKISTVKSKVKLDVVLQIDKLSAYVITDKKFNNRIGESNVEFNLGHLKSLLQRKPLEELSKVTSKKHTSKDKVKENTKTNVDQVLATSESNNSHKTSTNVAVSKTKTEDAKLIMDKDLKLNVGESKILFYSKSSDKDSINSFNYIEENEQGFTKMVLKIPTHILPDFNDGLEIIFDLLEDKNPGLNTELWKVEKKSQVEKGRFIVLVDKQSASVIKGKQFDPTLGGEKLKFYF</sequence>
<feature type="domain" description="DUF4780" evidence="2">
    <location>
        <begin position="1062"/>
        <end position="1133"/>
    </location>
</feature>
<evidence type="ECO:0000256" key="1">
    <source>
        <dbReference type="SAM" id="MobiDB-lite"/>
    </source>
</evidence>
<protein>
    <submittedName>
        <fullName evidence="3">Jg21918 protein</fullName>
    </submittedName>
</protein>
<proteinExistence type="predicted"/>
<feature type="non-terminal residue" evidence="3">
    <location>
        <position position="1"/>
    </location>
</feature>
<feature type="domain" description="DUF4780" evidence="2">
    <location>
        <begin position="776"/>
        <end position="934"/>
    </location>
</feature>
<feature type="compositionally biased region" description="Polar residues" evidence="1">
    <location>
        <begin position="1"/>
        <end position="10"/>
    </location>
</feature>
<comment type="caution">
    <text evidence="3">The sequence shown here is derived from an EMBL/GenBank/DDBJ whole genome shotgun (WGS) entry which is preliminary data.</text>
</comment>
<dbReference type="OrthoDB" id="10023235at2759"/>
<feature type="compositionally biased region" description="Low complexity" evidence="1">
    <location>
        <begin position="22"/>
        <end position="31"/>
    </location>
</feature>
<organism evidence="3 4">
    <name type="scientific">Pararge aegeria aegeria</name>
    <dbReference type="NCBI Taxonomy" id="348720"/>
    <lineage>
        <taxon>Eukaryota</taxon>
        <taxon>Metazoa</taxon>
        <taxon>Ecdysozoa</taxon>
        <taxon>Arthropoda</taxon>
        <taxon>Hexapoda</taxon>
        <taxon>Insecta</taxon>
        <taxon>Pterygota</taxon>
        <taxon>Neoptera</taxon>
        <taxon>Endopterygota</taxon>
        <taxon>Lepidoptera</taxon>
        <taxon>Glossata</taxon>
        <taxon>Ditrysia</taxon>
        <taxon>Papilionoidea</taxon>
        <taxon>Nymphalidae</taxon>
        <taxon>Satyrinae</taxon>
        <taxon>Satyrini</taxon>
        <taxon>Parargina</taxon>
        <taxon>Pararge</taxon>
    </lineage>
</organism>
<dbReference type="AlphaFoldDB" id="A0A8S4QJL3"/>
<evidence type="ECO:0000313" key="4">
    <source>
        <dbReference type="Proteomes" id="UP000838756"/>
    </source>
</evidence>
<dbReference type="Pfam" id="PF16012">
    <property type="entry name" value="DUF4780"/>
    <property type="match status" value="4"/>
</dbReference>